<evidence type="ECO:0000259" key="7">
    <source>
        <dbReference type="PROSITE" id="PS50893"/>
    </source>
</evidence>
<evidence type="ECO:0000256" key="4">
    <source>
        <dbReference type="ARBA" id="ARBA00022741"/>
    </source>
</evidence>
<proteinExistence type="inferred from homology"/>
<dbReference type="KEGG" id="hoh:Hoch_3195"/>
<reference evidence="8 9" key="1">
    <citation type="journal article" date="2010" name="Stand. Genomic Sci.">
        <title>Complete genome sequence of Haliangium ochraceum type strain (SMP-2).</title>
        <authorList>
            <consortium name="US DOE Joint Genome Institute (JGI-PGF)"/>
            <person name="Ivanova N."/>
            <person name="Daum C."/>
            <person name="Lang E."/>
            <person name="Abt B."/>
            <person name="Kopitz M."/>
            <person name="Saunders E."/>
            <person name="Lapidus A."/>
            <person name="Lucas S."/>
            <person name="Glavina Del Rio T."/>
            <person name="Nolan M."/>
            <person name="Tice H."/>
            <person name="Copeland A."/>
            <person name="Cheng J.F."/>
            <person name="Chen F."/>
            <person name="Bruce D."/>
            <person name="Goodwin L."/>
            <person name="Pitluck S."/>
            <person name="Mavromatis K."/>
            <person name="Pati A."/>
            <person name="Mikhailova N."/>
            <person name="Chen A."/>
            <person name="Palaniappan K."/>
            <person name="Land M."/>
            <person name="Hauser L."/>
            <person name="Chang Y.J."/>
            <person name="Jeffries C.D."/>
            <person name="Detter J.C."/>
            <person name="Brettin T."/>
            <person name="Rohde M."/>
            <person name="Goker M."/>
            <person name="Bristow J."/>
            <person name="Markowitz V."/>
            <person name="Eisen J.A."/>
            <person name="Hugenholtz P."/>
            <person name="Kyrpides N.C."/>
            <person name="Klenk H.P."/>
        </authorList>
    </citation>
    <scope>NUCLEOTIDE SEQUENCE [LARGE SCALE GENOMIC DNA]</scope>
    <source>
        <strain evidence="9">DSM 14365 / CIP 107738 / JCM 11303 / AJ 13395 / SMP-2</strain>
    </source>
</reference>
<dbReference type="SMART" id="SM00382">
    <property type="entry name" value="AAA"/>
    <property type="match status" value="1"/>
</dbReference>
<dbReference type="InterPro" id="IPR027417">
    <property type="entry name" value="P-loop_NTPase"/>
</dbReference>
<organism evidence="8 9">
    <name type="scientific">Haliangium ochraceum (strain DSM 14365 / JCM 11303 / SMP-2)</name>
    <dbReference type="NCBI Taxonomy" id="502025"/>
    <lineage>
        <taxon>Bacteria</taxon>
        <taxon>Pseudomonadati</taxon>
        <taxon>Myxococcota</taxon>
        <taxon>Polyangia</taxon>
        <taxon>Haliangiales</taxon>
        <taxon>Kofleriaceae</taxon>
        <taxon>Haliangium</taxon>
    </lineage>
</organism>
<keyword evidence="3" id="KW-0536">Nodulation</keyword>
<comment type="similarity">
    <text evidence="1">Belongs to the ABC transporter superfamily.</text>
</comment>
<dbReference type="AlphaFoldDB" id="D0LSJ8"/>
<dbReference type="Pfam" id="PF00005">
    <property type="entry name" value="ABC_tran"/>
    <property type="match status" value="1"/>
</dbReference>
<name>D0LSJ8_HALO1</name>
<evidence type="ECO:0000313" key="9">
    <source>
        <dbReference type="Proteomes" id="UP000001880"/>
    </source>
</evidence>
<evidence type="ECO:0000256" key="3">
    <source>
        <dbReference type="ARBA" id="ARBA00022458"/>
    </source>
</evidence>
<dbReference type="Proteomes" id="UP000001880">
    <property type="component" value="Chromosome"/>
</dbReference>
<keyword evidence="2" id="KW-0813">Transport</keyword>
<dbReference type="PANTHER" id="PTHR42711:SF5">
    <property type="entry name" value="ABC TRANSPORTER ATP-BINDING PROTEIN NATA"/>
    <property type="match status" value="1"/>
</dbReference>
<evidence type="ECO:0000256" key="5">
    <source>
        <dbReference type="ARBA" id="ARBA00022840"/>
    </source>
</evidence>
<dbReference type="InterPro" id="IPR003593">
    <property type="entry name" value="AAA+_ATPase"/>
</dbReference>
<dbReference type="STRING" id="502025.Hoch_3195"/>
<dbReference type="HOGENOM" id="CLU_000604_1_2_7"/>
<dbReference type="EMBL" id="CP001804">
    <property type="protein sequence ID" value="ACY15697.1"/>
    <property type="molecule type" value="Genomic_DNA"/>
</dbReference>
<evidence type="ECO:0000256" key="6">
    <source>
        <dbReference type="SAM" id="MobiDB-lite"/>
    </source>
</evidence>
<dbReference type="InterPro" id="IPR003439">
    <property type="entry name" value="ABC_transporter-like_ATP-bd"/>
</dbReference>
<dbReference type="GO" id="GO:0005524">
    <property type="term" value="F:ATP binding"/>
    <property type="evidence" value="ECO:0007669"/>
    <property type="project" value="UniProtKB-KW"/>
</dbReference>
<sequence>MPRYMLEVDAIAKVFPVPRKSRPNDPASADPRHRGGAFHAVGELSFAAPAGAIVGLLGDNGAGKTTLLRMLSTALTPTRGSARIDGLDVVRDARAVRKRIGFLSGSTGIYGRLTPREMVSYYGALHGMDASAVRARVAALFAALDIESYADRRNDSLSTGMKQKVSIARTLVHDPAVVIFDEPTTGLDVSAAETVVEILARCRDEGKTVLFSTHHMHEVERLCDHVVVLSRGALRFEGSCQELRARTGEDALDRAFLQVIDRERAPAGARDGDRADDQLGDQERA</sequence>
<protein>
    <submittedName>
        <fullName evidence="8">ABC transporter related protein</fullName>
    </submittedName>
</protein>
<keyword evidence="4" id="KW-0547">Nucleotide-binding</keyword>
<gene>
    <name evidence="8" type="ordered locus">Hoch_3195</name>
</gene>
<dbReference type="SUPFAM" id="SSF52540">
    <property type="entry name" value="P-loop containing nucleoside triphosphate hydrolases"/>
    <property type="match status" value="1"/>
</dbReference>
<dbReference type="PROSITE" id="PS50893">
    <property type="entry name" value="ABC_TRANSPORTER_2"/>
    <property type="match status" value="1"/>
</dbReference>
<feature type="region of interest" description="Disordered" evidence="6">
    <location>
        <begin position="263"/>
        <end position="285"/>
    </location>
</feature>
<evidence type="ECO:0000256" key="1">
    <source>
        <dbReference type="ARBA" id="ARBA00005417"/>
    </source>
</evidence>
<feature type="domain" description="ABC transporter" evidence="7">
    <location>
        <begin position="6"/>
        <end position="256"/>
    </location>
</feature>
<evidence type="ECO:0000256" key="2">
    <source>
        <dbReference type="ARBA" id="ARBA00022448"/>
    </source>
</evidence>
<dbReference type="eggNOG" id="COG4555">
    <property type="taxonomic scope" value="Bacteria"/>
</dbReference>
<keyword evidence="5" id="KW-0067">ATP-binding</keyword>
<dbReference type="Gene3D" id="3.40.50.300">
    <property type="entry name" value="P-loop containing nucleotide triphosphate hydrolases"/>
    <property type="match status" value="1"/>
</dbReference>
<dbReference type="PANTHER" id="PTHR42711">
    <property type="entry name" value="ABC TRANSPORTER ATP-BINDING PROTEIN"/>
    <property type="match status" value="1"/>
</dbReference>
<dbReference type="GO" id="GO:0016887">
    <property type="term" value="F:ATP hydrolysis activity"/>
    <property type="evidence" value="ECO:0007669"/>
    <property type="project" value="InterPro"/>
</dbReference>
<evidence type="ECO:0000313" key="8">
    <source>
        <dbReference type="EMBL" id="ACY15697.1"/>
    </source>
</evidence>
<accession>D0LSJ8</accession>
<keyword evidence="9" id="KW-1185">Reference proteome</keyword>
<dbReference type="InterPro" id="IPR050763">
    <property type="entry name" value="ABC_transporter_ATP-binding"/>
</dbReference>